<gene>
    <name evidence="7" type="ORF">AcdelDRAFT_2156</name>
</gene>
<dbReference type="OrthoDB" id="348111at2"/>
<dbReference type="Pfam" id="PF03328">
    <property type="entry name" value="HpcH_HpaI"/>
    <property type="match status" value="1"/>
</dbReference>
<dbReference type="EMBL" id="ACQT01000064">
    <property type="protein sequence ID" value="EER60286.1"/>
    <property type="molecule type" value="Genomic_DNA"/>
</dbReference>
<evidence type="ECO:0000256" key="1">
    <source>
        <dbReference type="ARBA" id="ARBA00001946"/>
    </source>
</evidence>
<dbReference type="SUPFAM" id="SSF51621">
    <property type="entry name" value="Phosphoenolpyruvate/pyruvate domain"/>
    <property type="match status" value="1"/>
</dbReference>
<evidence type="ECO:0000256" key="2">
    <source>
        <dbReference type="ARBA" id="ARBA00022723"/>
    </source>
</evidence>
<dbReference type="InterPro" id="IPR011206">
    <property type="entry name" value="Citrate_lyase_beta/mcl1/mcl2"/>
</dbReference>
<dbReference type="Proteomes" id="UP000003856">
    <property type="component" value="Unassembled WGS sequence"/>
</dbReference>
<feature type="binding site" evidence="5">
    <location>
        <position position="154"/>
    </location>
    <ligand>
        <name>Mg(2+)</name>
        <dbReference type="ChEBI" id="CHEBI:18420"/>
    </ligand>
</feature>
<comment type="caution">
    <text evidence="7">The sequence shown here is derived from an EMBL/GenBank/DDBJ whole genome shotgun (WGS) entry which is preliminary data.</text>
</comment>
<feature type="domain" description="HpcH/HpaI aldolase/citrate lyase" evidence="6">
    <location>
        <begin position="10"/>
        <end position="223"/>
    </location>
</feature>
<protein>
    <submittedName>
        <fullName evidence="7">HpcH/HpaI aldolase</fullName>
    </submittedName>
</protein>
<dbReference type="Gene3D" id="3.20.20.60">
    <property type="entry name" value="Phosphoenolpyruvate-binding domains"/>
    <property type="match status" value="1"/>
</dbReference>
<dbReference type="InterPro" id="IPR040442">
    <property type="entry name" value="Pyrv_kinase-like_dom_sf"/>
</dbReference>
<evidence type="ECO:0000313" key="8">
    <source>
        <dbReference type="Proteomes" id="UP000003856"/>
    </source>
</evidence>
<dbReference type="RefSeq" id="WP_005796383.1">
    <property type="nucleotide sequence ID" value="NZ_ACQT01000064.1"/>
</dbReference>
<evidence type="ECO:0000256" key="5">
    <source>
        <dbReference type="PIRSR" id="PIRSR015582-2"/>
    </source>
</evidence>
<sequence>MTSTPVARARSLLFVPAGRPERFGKALDSGADCVILDLEDAVPMDQKEAARDQLAGRLPGFSQQQLARTLVRINAADTSWHADDLRLLAEWTSRGLAGVMVPKADAAQVLNAIAASLGPSATLVPLVESLAGLDAADRLASASQVARLAFGHLDFQLDLGMRCGVNELELMPVRFALVAASRRALLQAPIDGVTTDTGNSERLQADTQRARGLGYGAKLCIHPAQVAAVNEAFSPSPNEVEWARRVLAAAQANEGRAFSLDGRMVDLPVIRLAQQTLEQALAIQ</sequence>
<feature type="binding site" evidence="4">
    <location>
        <position position="128"/>
    </location>
    <ligand>
        <name>substrate</name>
    </ligand>
</feature>
<dbReference type="GO" id="GO:0000287">
    <property type="term" value="F:magnesium ion binding"/>
    <property type="evidence" value="ECO:0007669"/>
    <property type="project" value="TreeGrafter"/>
</dbReference>
<comment type="cofactor">
    <cofactor evidence="1">
        <name>Mg(2+)</name>
        <dbReference type="ChEBI" id="CHEBI:18420"/>
    </cofactor>
</comment>
<proteinExistence type="predicted"/>
<dbReference type="PATRIC" id="fig|573060.9.peg.2972"/>
<evidence type="ECO:0000256" key="3">
    <source>
        <dbReference type="ARBA" id="ARBA00022842"/>
    </source>
</evidence>
<dbReference type="PANTHER" id="PTHR32308">
    <property type="entry name" value="LYASE BETA SUBUNIT, PUTATIVE (AFU_ORTHOLOGUE AFUA_4G13030)-RELATED"/>
    <property type="match status" value="1"/>
</dbReference>
<name>C5T5H6_ACIDE</name>
<dbReference type="GO" id="GO:0006107">
    <property type="term" value="P:oxaloacetate metabolic process"/>
    <property type="evidence" value="ECO:0007669"/>
    <property type="project" value="TreeGrafter"/>
</dbReference>
<organism evidence="7 8">
    <name type="scientific">Acidovorax delafieldii 2AN</name>
    <dbReference type="NCBI Taxonomy" id="573060"/>
    <lineage>
        <taxon>Bacteria</taxon>
        <taxon>Pseudomonadati</taxon>
        <taxon>Pseudomonadota</taxon>
        <taxon>Betaproteobacteria</taxon>
        <taxon>Burkholderiales</taxon>
        <taxon>Comamonadaceae</taxon>
        <taxon>Acidovorax</taxon>
    </lineage>
</organism>
<accession>C5T5H6</accession>
<dbReference type="AlphaFoldDB" id="C5T5H6"/>
<dbReference type="PIRSF" id="PIRSF015582">
    <property type="entry name" value="Cit_lyase_B"/>
    <property type="match status" value="1"/>
</dbReference>
<reference evidence="7 8" key="1">
    <citation type="submission" date="2009-05" db="EMBL/GenBank/DDBJ databases">
        <title>The draft genome of Acidovorax delafieldii 2AN.</title>
        <authorList>
            <consortium name="US DOE Joint Genome Institute (JGI-PGF)"/>
            <person name="Lucas S."/>
            <person name="Copeland A."/>
            <person name="Lapidus A."/>
            <person name="Glavina del Rio T."/>
            <person name="Tice H."/>
            <person name="Bruce D."/>
            <person name="Goodwin L."/>
            <person name="Pitluck S."/>
            <person name="Larimer F."/>
            <person name="Land M.L."/>
            <person name="Hauser L."/>
            <person name="Shelobolina E.S."/>
            <person name="Picardal F."/>
            <person name="Roden E."/>
            <person name="Emerson D."/>
        </authorList>
    </citation>
    <scope>NUCLEOTIDE SEQUENCE [LARGE SCALE GENOMIC DNA]</scope>
    <source>
        <strain evidence="7 8">2AN</strain>
    </source>
</reference>
<feature type="binding site" evidence="4">
    <location>
        <position position="72"/>
    </location>
    <ligand>
        <name>substrate</name>
    </ligand>
</feature>
<keyword evidence="8" id="KW-1185">Reference proteome</keyword>
<keyword evidence="3 5" id="KW-0460">Magnesium</keyword>
<keyword evidence="2 5" id="KW-0479">Metal-binding</keyword>
<evidence type="ECO:0000256" key="4">
    <source>
        <dbReference type="PIRSR" id="PIRSR015582-1"/>
    </source>
</evidence>
<dbReference type="InterPro" id="IPR005000">
    <property type="entry name" value="Aldolase/citrate-lyase_domain"/>
</dbReference>
<dbReference type="GO" id="GO:0003824">
    <property type="term" value="F:catalytic activity"/>
    <property type="evidence" value="ECO:0007669"/>
    <property type="project" value="InterPro"/>
</dbReference>
<dbReference type="PANTHER" id="PTHR32308:SF10">
    <property type="entry name" value="CITRATE LYASE SUBUNIT BETA"/>
    <property type="match status" value="1"/>
</dbReference>
<evidence type="ECO:0000259" key="6">
    <source>
        <dbReference type="Pfam" id="PF03328"/>
    </source>
</evidence>
<dbReference type="InterPro" id="IPR015813">
    <property type="entry name" value="Pyrv/PenolPyrv_kinase-like_dom"/>
</dbReference>
<evidence type="ECO:0000313" key="7">
    <source>
        <dbReference type="EMBL" id="EER60286.1"/>
    </source>
</evidence>
<feature type="binding site" evidence="5">
    <location>
        <position position="128"/>
    </location>
    <ligand>
        <name>Mg(2+)</name>
        <dbReference type="ChEBI" id="CHEBI:18420"/>
    </ligand>
</feature>